<feature type="compositionally biased region" description="Polar residues" evidence="1">
    <location>
        <begin position="208"/>
        <end position="226"/>
    </location>
</feature>
<feature type="compositionally biased region" description="Basic and acidic residues" evidence="1">
    <location>
        <begin position="299"/>
        <end position="311"/>
    </location>
</feature>
<gene>
    <name evidence="2" type="ORF">HYALB_00008641</name>
</gene>
<dbReference type="EMBL" id="CAJVRM010000054">
    <property type="protein sequence ID" value="CAG8972726.1"/>
    <property type="molecule type" value="Genomic_DNA"/>
</dbReference>
<dbReference type="Proteomes" id="UP000701801">
    <property type="component" value="Unassembled WGS sequence"/>
</dbReference>
<feature type="region of interest" description="Disordered" evidence="1">
    <location>
        <begin position="90"/>
        <end position="319"/>
    </location>
</feature>
<dbReference type="PANTHER" id="PTHR39609">
    <property type="entry name" value="RFEG-RELATED"/>
    <property type="match status" value="1"/>
</dbReference>
<accession>A0A9N9LJK6</accession>
<evidence type="ECO:0008006" key="4">
    <source>
        <dbReference type="Google" id="ProtNLM"/>
    </source>
</evidence>
<feature type="compositionally biased region" description="Polar residues" evidence="1">
    <location>
        <begin position="113"/>
        <end position="139"/>
    </location>
</feature>
<reference evidence="2" key="1">
    <citation type="submission" date="2021-07" db="EMBL/GenBank/DDBJ databases">
        <authorList>
            <person name="Durling M."/>
        </authorList>
    </citation>
    <scope>NUCLEOTIDE SEQUENCE</scope>
</reference>
<organism evidence="2 3">
    <name type="scientific">Hymenoscyphus albidus</name>
    <dbReference type="NCBI Taxonomy" id="595503"/>
    <lineage>
        <taxon>Eukaryota</taxon>
        <taxon>Fungi</taxon>
        <taxon>Dikarya</taxon>
        <taxon>Ascomycota</taxon>
        <taxon>Pezizomycotina</taxon>
        <taxon>Leotiomycetes</taxon>
        <taxon>Helotiales</taxon>
        <taxon>Helotiaceae</taxon>
        <taxon>Hymenoscyphus</taxon>
    </lineage>
</organism>
<protein>
    <recommendedName>
        <fullName evidence="4">Transcription factor RfeG</fullName>
    </recommendedName>
</protein>
<feature type="compositionally biased region" description="Polar residues" evidence="1">
    <location>
        <begin position="241"/>
        <end position="253"/>
    </location>
</feature>
<comment type="caution">
    <text evidence="2">The sequence shown here is derived from an EMBL/GenBank/DDBJ whole genome shotgun (WGS) entry which is preliminary data.</text>
</comment>
<evidence type="ECO:0000313" key="2">
    <source>
        <dbReference type="EMBL" id="CAG8972726.1"/>
    </source>
</evidence>
<feature type="compositionally biased region" description="Polar residues" evidence="1">
    <location>
        <begin position="155"/>
        <end position="167"/>
    </location>
</feature>
<dbReference type="AlphaFoldDB" id="A0A9N9LJK6"/>
<sequence>MSSRDNRERDRRAPAVTPRTNEYFVPKDGIDREVITADICRYLGNDALVRPGNYENPQTRQIQAGYFINAYRNLTTAMISDLKADSERWDAERRATRNPSNGIPLDANGMVRKSNTPVVEYRASTTHQSRQYYGPTETTPSSYQSQQPQPPPQDMYNSGYPSASAYNQPAPGYGGPSQGYPSQPDHYYVGGNMGVAREPERGAPVSAAGQTVPRSSYPAQPPTSYAESRGNVPLYYPAPQPSQTVPYGVQQTEPYYPRAVPATGAYGEPQDDGHDRGYPETTQYAQVPSTTATANQSARRGERERDQERDRHSSHRSRR</sequence>
<dbReference type="OrthoDB" id="4146887at2759"/>
<dbReference type="PANTHER" id="PTHR39609:SF1">
    <property type="entry name" value="RFEG"/>
    <property type="match status" value="1"/>
</dbReference>
<proteinExistence type="predicted"/>
<evidence type="ECO:0000313" key="3">
    <source>
        <dbReference type="Proteomes" id="UP000701801"/>
    </source>
</evidence>
<keyword evidence="3" id="KW-1185">Reference proteome</keyword>
<name>A0A9N9LJK6_9HELO</name>
<feature type="compositionally biased region" description="Polar residues" evidence="1">
    <location>
        <begin position="280"/>
        <end position="298"/>
    </location>
</feature>
<evidence type="ECO:0000256" key="1">
    <source>
        <dbReference type="SAM" id="MobiDB-lite"/>
    </source>
</evidence>